<dbReference type="CDD" id="cd16017">
    <property type="entry name" value="LptA"/>
    <property type="match status" value="1"/>
</dbReference>
<feature type="transmembrane region" description="Helical" evidence="7">
    <location>
        <begin position="114"/>
        <end position="133"/>
    </location>
</feature>
<dbReference type="InterPro" id="IPR058130">
    <property type="entry name" value="PEA_transf_C"/>
</dbReference>
<evidence type="ECO:0000256" key="7">
    <source>
        <dbReference type="SAM" id="Phobius"/>
    </source>
</evidence>
<feature type="domain" description="Sulfatase N-terminal" evidence="8">
    <location>
        <begin position="218"/>
        <end position="501"/>
    </location>
</feature>
<dbReference type="PANTHER" id="PTHR30443:SF2">
    <property type="entry name" value="PHOSPHOETHANOLAMINE TRANSFERASE EPTC"/>
    <property type="match status" value="1"/>
</dbReference>
<keyword evidence="3 9" id="KW-0808">Transferase</keyword>
<name>A0A1H9AMB4_9GAMM</name>
<feature type="transmembrane region" description="Helical" evidence="7">
    <location>
        <begin position="15"/>
        <end position="31"/>
    </location>
</feature>
<dbReference type="SUPFAM" id="SSF53649">
    <property type="entry name" value="Alkaline phosphatase-like"/>
    <property type="match status" value="1"/>
</dbReference>
<organism evidence="9 10">
    <name type="scientific">Solimonas aquatica</name>
    <dbReference type="NCBI Taxonomy" id="489703"/>
    <lineage>
        <taxon>Bacteria</taxon>
        <taxon>Pseudomonadati</taxon>
        <taxon>Pseudomonadota</taxon>
        <taxon>Gammaproteobacteria</taxon>
        <taxon>Nevskiales</taxon>
        <taxon>Nevskiaceae</taxon>
        <taxon>Solimonas</taxon>
    </lineage>
</organism>
<proteinExistence type="predicted"/>
<dbReference type="RefSeq" id="WP_093281383.1">
    <property type="nucleotide sequence ID" value="NZ_FOFS01000001.1"/>
</dbReference>
<evidence type="ECO:0000256" key="3">
    <source>
        <dbReference type="ARBA" id="ARBA00022679"/>
    </source>
</evidence>
<dbReference type="STRING" id="489703.SAMN04488038_101460"/>
<dbReference type="InterPro" id="IPR000917">
    <property type="entry name" value="Sulfatase_N"/>
</dbReference>
<keyword evidence="5 7" id="KW-1133">Transmembrane helix</keyword>
<evidence type="ECO:0000313" key="10">
    <source>
        <dbReference type="Proteomes" id="UP000199233"/>
    </source>
</evidence>
<dbReference type="OrthoDB" id="9786870at2"/>
<dbReference type="Gene3D" id="3.40.720.10">
    <property type="entry name" value="Alkaline Phosphatase, subunit A"/>
    <property type="match status" value="1"/>
</dbReference>
<dbReference type="GO" id="GO:0009244">
    <property type="term" value="P:lipopolysaccharide core region biosynthetic process"/>
    <property type="evidence" value="ECO:0007669"/>
    <property type="project" value="TreeGrafter"/>
</dbReference>
<dbReference type="GO" id="GO:0005886">
    <property type="term" value="C:plasma membrane"/>
    <property type="evidence" value="ECO:0007669"/>
    <property type="project" value="UniProtKB-SubCell"/>
</dbReference>
<reference evidence="9 10" key="1">
    <citation type="submission" date="2016-10" db="EMBL/GenBank/DDBJ databases">
        <authorList>
            <person name="de Groot N.N."/>
        </authorList>
    </citation>
    <scope>NUCLEOTIDE SEQUENCE [LARGE SCALE GENOMIC DNA]</scope>
    <source>
        <strain evidence="9 10">DSM 25927</strain>
    </source>
</reference>
<feature type="transmembrane region" description="Helical" evidence="7">
    <location>
        <begin position="145"/>
        <end position="162"/>
    </location>
</feature>
<gene>
    <name evidence="9" type="ORF">SAMN04488038_101460</name>
</gene>
<dbReference type="PANTHER" id="PTHR30443">
    <property type="entry name" value="INNER MEMBRANE PROTEIN"/>
    <property type="match status" value="1"/>
</dbReference>
<dbReference type="EMBL" id="FOFS01000001">
    <property type="protein sequence ID" value="SEP77904.1"/>
    <property type="molecule type" value="Genomic_DNA"/>
</dbReference>
<evidence type="ECO:0000259" key="8">
    <source>
        <dbReference type="Pfam" id="PF00884"/>
    </source>
</evidence>
<keyword evidence="2" id="KW-1003">Cell membrane</keyword>
<comment type="subcellular location">
    <subcellularLocation>
        <location evidence="1">Cell membrane</location>
        <topology evidence="1">Multi-pass membrane protein</topology>
    </subcellularLocation>
</comment>
<dbReference type="Pfam" id="PF00884">
    <property type="entry name" value="Sulfatase"/>
    <property type="match status" value="1"/>
</dbReference>
<accession>A0A1H9AMB4</accession>
<evidence type="ECO:0000256" key="6">
    <source>
        <dbReference type="ARBA" id="ARBA00023136"/>
    </source>
</evidence>
<protein>
    <submittedName>
        <fullName evidence="9">Heptose-I-phosphate ethanolaminephosphotransferase</fullName>
    </submittedName>
</protein>
<dbReference type="InterPro" id="IPR017850">
    <property type="entry name" value="Alkaline_phosphatase_core_sf"/>
</dbReference>
<evidence type="ECO:0000256" key="4">
    <source>
        <dbReference type="ARBA" id="ARBA00022692"/>
    </source>
</evidence>
<evidence type="ECO:0000256" key="2">
    <source>
        <dbReference type="ARBA" id="ARBA00022475"/>
    </source>
</evidence>
<evidence type="ECO:0000256" key="1">
    <source>
        <dbReference type="ARBA" id="ARBA00004651"/>
    </source>
</evidence>
<dbReference type="InterPro" id="IPR040423">
    <property type="entry name" value="PEA_transferase"/>
</dbReference>
<sequence length="542" mass="61360">MKLQVVSRALQRERWCWPLAMALMAGAYLLMDMNWRDTALALIIYSCGRFLLRQFAPQALHGALQRVWLTAFVLDLGVKSFLISVYQTKPDAVLIIDSLSNTNSGETFEFIEQYWRLIGLFLGETLLVGVLLWRLLPAVQARSRVSRIGGLVVLALVLGLQFNPTFRRNNPFYFWPSQVGSYTAFQKNIKTLGQKREVARREMQTQWQPVYQGPAQDTVVVALGESTSRWDWQLYGYPRQTNPQLAKLGDELLVFRDVLSGAGGTVSSFKLMLTPRDLHNQLDDESSPSVMLLAKAAGYKTFWISNQHDRYINPRFAEEADEMHLVNTGGGRGDRKLDEGVLPYYEQALRDPAPRKLIVVHLLGAHPDYALRSPDDFKRFDGDQDAVGQALKARGRNAWVRYERDVYDDAMLYQDHILARLLDTLKASSGGSSASFLYTSDHAQEVGHTRDFAGHSGEEPGQVVPLLIWLSSPLPAPQAQALEQRPYQTDRLDWTLLDLLHIKTRRDLPGASLLSADYHALPRYLVNHPRQPYQPSTRAPVP</sequence>
<dbReference type="GO" id="GO:0016776">
    <property type="term" value="F:phosphotransferase activity, phosphate group as acceptor"/>
    <property type="evidence" value="ECO:0007669"/>
    <property type="project" value="TreeGrafter"/>
</dbReference>
<evidence type="ECO:0000313" key="9">
    <source>
        <dbReference type="EMBL" id="SEP77904.1"/>
    </source>
</evidence>
<keyword evidence="10" id="KW-1185">Reference proteome</keyword>
<evidence type="ECO:0000256" key="5">
    <source>
        <dbReference type="ARBA" id="ARBA00022989"/>
    </source>
</evidence>
<keyword evidence="4 7" id="KW-0812">Transmembrane</keyword>
<keyword evidence="6 7" id="KW-0472">Membrane</keyword>
<dbReference type="AlphaFoldDB" id="A0A1H9AMB4"/>
<dbReference type="Proteomes" id="UP000199233">
    <property type="component" value="Unassembled WGS sequence"/>
</dbReference>